<dbReference type="InterPro" id="IPR036427">
    <property type="entry name" value="Bromodomain-like_sf"/>
</dbReference>
<protein>
    <submittedName>
        <fullName evidence="8">EMSY-like protein</fullName>
    </submittedName>
</protein>
<evidence type="ECO:0000256" key="4">
    <source>
        <dbReference type="PROSITE-ProRule" id="PRU00035"/>
    </source>
</evidence>
<feature type="compositionally biased region" description="Polar residues" evidence="5">
    <location>
        <begin position="153"/>
        <end position="165"/>
    </location>
</feature>
<keyword evidence="9" id="KW-1185">Reference proteome</keyword>
<dbReference type="Pfam" id="PF03735">
    <property type="entry name" value="ENT"/>
    <property type="match status" value="1"/>
</dbReference>
<dbReference type="SMART" id="SM00297">
    <property type="entry name" value="BROMO"/>
    <property type="match status" value="1"/>
</dbReference>
<dbReference type="InterPro" id="IPR033482">
    <property type="entry name" value="EMSY"/>
</dbReference>
<dbReference type="Gene3D" id="1.20.920.10">
    <property type="entry name" value="Bromodomain-like"/>
    <property type="match status" value="1"/>
</dbReference>
<organism evidence="8 9">
    <name type="scientific">Mya arenaria</name>
    <name type="common">Soft-shell clam</name>
    <dbReference type="NCBI Taxonomy" id="6604"/>
    <lineage>
        <taxon>Eukaryota</taxon>
        <taxon>Metazoa</taxon>
        <taxon>Spiralia</taxon>
        <taxon>Lophotrochozoa</taxon>
        <taxon>Mollusca</taxon>
        <taxon>Bivalvia</taxon>
        <taxon>Autobranchia</taxon>
        <taxon>Heteroconchia</taxon>
        <taxon>Euheterodonta</taxon>
        <taxon>Imparidentia</taxon>
        <taxon>Neoheterodontei</taxon>
        <taxon>Myida</taxon>
        <taxon>Myoidea</taxon>
        <taxon>Myidae</taxon>
        <taxon>Mya</taxon>
    </lineage>
</organism>
<dbReference type="Pfam" id="PF00439">
    <property type="entry name" value="Bromodomain"/>
    <property type="match status" value="1"/>
</dbReference>
<keyword evidence="2 4" id="KW-0103">Bromodomain</keyword>
<dbReference type="PRINTS" id="PR00503">
    <property type="entry name" value="BROMODOMAIN"/>
</dbReference>
<feature type="domain" description="Bromo" evidence="6">
    <location>
        <begin position="927"/>
        <end position="985"/>
    </location>
</feature>
<evidence type="ECO:0000256" key="1">
    <source>
        <dbReference type="ARBA" id="ARBA00004123"/>
    </source>
</evidence>
<dbReference type="EMBL" id="CP111026">
    <property type="protein sequence ID" value="WAR28151.1"/>
    <property type="molecule type" value="Genomic_DNA"/>
</dbReference>
<dbReference type="SUPFAM" id="SSF47370">
    <property type="entry name" value="Bromodomain"/>
    <property type="match status" value="1"/>
</dbReference>
<evidence type="ECO:0000256" key="2">
    <source>
        <dbReference type="ARBA" id="ARBA00023117"/>
    </source>
</evidence>
<dbReference type="InterPro" id="IPR036142">
    <property type="entry name" value="ENT_dom-like_sf"/>
</dbReference>
<proteinExistence type="predicted"/>
<dbReference type="PANTHER" id="PTHR16500:SF3">
    <property type="entry name" value="BRCA2-INTERACTING TRANSCRIPTIONAL REPRESSOR EMSY"/>
    <property type="match status" value="1"/>
</dbReference>
<dbReference type="PROSITE" id="PS51138">
    <property type="entry name" value="ENT"/>
    <property type="match status" value="1"/>
</dbReference>
<gene>
    <name evidence="8" type="ORF">MAR_013855</name>
</gene>
<feature type="region of interest" description="Disordered" evidence="5">
    <location>
        <begin position="779"/>
        <end position="802"/>
    </location>
</feature>
<dbReference type="InterPro" id="IPR001487">
    <property type="entry name" value="Bromodomain"/>
</dbReference>
<dbReference type="SMART" id="SM01191">
    <property type="entry name" value="ENT"/>
    <property type="match status" value="1"/>
</dbReference>
<sequence>MWPELLDMTREECKRILRRVELEAYSSVVSAFRAQGDLTKEKKKMLADLQQLLSISTERHRAEVRRAVNDEKLATIADNISPANSTQEWLIEGRRLVPLMPRLVPQTAFTVTANQAASLQAEKNAALPSPAQTGGRENITSVSGLSSPPPTPVWTSRPSSPTSNVVVLPSGMSIHIKGGLNTEEEDEVQTRKRRRSLSTENLFSPPPGSQIPQVTYTTTMASATTVSPKKITISKSPQAQPRVVASGSQTQKVILVSSQGHASPAPGLSQKIVSMAGSRSTVSTGTSTAAPPPRSTLLPVSSLPATMVSMPTPSYVTNTAVSSTGTSTTAFLTPTISVARPRFKTIPRQKIMQVPSPRPGVVIPMSPQPVQPSPQTLTGMKPWLKPTIQIRQEGGMKIITQSAAGTTSKILPKPSQMSGTSTGTPVVVVSGASSQSSGVTMVTRTGQSLTGSSAGTKVLNIQTQGGKIITAPRGSSVVTVNPKTLHLTAVKNAAGISGSKPNVIVVQKTQPRRVGVASSQTGTPVKQTAVISSPFEKKQDPTKQYVVTTTTANLSRTADTQRKITASLQKGVKPPGEGSSGQQSNILQDLITAAGIVPEGGGDGPPGEVTINLDEAQLAALTSAAASHESSQAKVVTSMPSNEWFEYDVTDEQGNTYTHTAESADTAAAIQSLLDMQQQQQLQQGTSTVGGVTTQKVRLGGATGVGSQQGANVDISQLSDQLNQQQFYTIEQAMTLLNQNDTETGGPGADGVGPAKTEGAGQVAEDDQMFTAVPISISSEGGQAESGPLTSQAGSSSSSDLDPQTGMFYVEKGGTISGIKINADGQQVIVSGVDMESKSRYDLLSSSLAQAQIDLDPYQFIEDGNKGIVSSTASASSGSIHVTVEPSGMDTSYMQMEDFTSQQISDVTDVSIGHMEEIACEETVPTVDPADAPDYYAIVQNPMDFGTIKNKLETGGYGGFEEFHCEMMLVKENCYLYNPEQSVVRRDCDEVFNYYVHEYNKLMEKWQKKYLSTKPCIKLYQNCVMFSKYMYFNECYVLFVMFLNSANKRWKRHTVCSILQSSL</sequence>
<dbReference type="InterPro" id="IPR005491">
    <property type="entry name" value="ENT_dom"/>
</dbReference>
<feature type="compositionally biased region" description="Low complexity" evidence="5">
    <location>
        <begin position="786"/>
        <end position="802"/>
    </location>
</feature>
<evidence type="ECO:0000256" key="3">
    <source>
        <dbReference type="ARBA" id="ARBA00023242"/>
    </source>
</evidence>
<dbReference type="CDD" id="cd04369">
    <property type="entry name" value="Bromodomain"/>
    <property type="match status" value="1"/>
</dbReference>
<feature type="domain" description="ENT" evidence="7">
    <location>
        <begin position="13"/>
        <end position="97"/>
    </location>
</feature>
<keyword evidence="3" id="KW-0539">Nucleus</keyword>
<reference evidence="8" key="1">
    <citation type="submission" date="2022-11" db="EMBL/GenBank/DDBJ databases">
        <title>Centuries of genome instability and evolution in soft-shell clam transmissible cancer (bioRxiv).</title>
        <authorList>
            <person name="Hart S.F.M."/>
            <person name="Yonemitsu M.A."/>
            <person name="Giersch R.M."/>
            <person name="Beal B.F."/>
            <person name="Arriagada G."/>
            <person name="Davis B.W."/>
            <person name="Ostrander E.A."/>
            <person name="Goff S.P."/>
            <person name="Metzger M.J."/>
        </authorList>
    </citation>
    <scope>NUCLEOTIDE SEQUENCE</scope>
    <source>
        <strain evidence="8">MELC-2E11</strain>
        <tissue evidence="8">Siphon/mantle</tissue>
    </source>
</reference>
<dbReference type="Proteomes" id="UP001164746">
    <property type="component" value="Chromosome 15"/>
</dbReference>
<accession>A0ABY7GA97</accession>
<name>A0ABY7GA97_MYAAR</name>
<dbReference type="PANTHER" id="PTHR16500">
    <property type="entry name" value="BRCA2-INTERACTING TRANSCRIPTIONAL REPRESSOR EMSY"/>
    <property type="match status" value="1"/>
</dbReference>
<evidence type="ECO:0000313" key="8">
    <source>
        <dbReference type="EMBL" id="WAR28151.1"/>
    </source>
</evidence>
<dbReference type="Gene3D" id="1.10.1240.40">
    <property type="entry name" value="ENT domain"/>
    <property type="match status" value="1"/>
</dbReference>
<comment type="subcellular location">
    <subcellularLocation>
        <location evidence="1">Nucleus</location>
    </subcellularLocation>
</comment>
<evidence type="ECO:0000259" key="6">
    <source>
        <dbReference type="PROSITE" id="PS50014"/>
    </source>
</evidence>
<evidence type="ECO:0000256" key="5">
    <source>
        <dbReference type="SAM" id="MobiDB-lite"/>
    </source>
</evidence>
<feature type="region of interest" description="Disordered" evidence="5">
    <location>
        <begin position="123"/>
        <end position="214"/>
    </location>
</feature>
<evidence type="ECO:0000259" key="7">
    <source>
        <dbReference type="PROSITE" id="PS51138"/>
    </source>
</evidence>
<evidence type="ECO:0000313" key="9">
    <source>
        <dbReference type="Proteomes" id="UP001164746"/>
    </source>
</evidence>
<dbReference type="PROSITE" id="PS50014">
    <property type="entry name" value="BROMODOMAIN_2"/>
    <property type="match status" value="1"/>
</dbReference>
<dbReference type="SUPFAM" id="SSF158639">
    <property type="entry name" value="ENT-like"/>
    <property type="match status" value="1"/>
</dbReference>